<protein>
    <recommendedName>
        <fullName evidence="4">F-box domain-containing protein</fullName>
    </recommendedName>
</protein>
<dbReference type="GO" id="GO:0019005">
    <property type="term" value="C:SCF ubiquitin ligase complex"/>
    <property type="evidence" value="ECO:0007669"/>
    <property type="project" value="TreeGrafter"/>
</dbReference>
<dbReference type="InterPro" id="IPR001810">
    <property type="entry name" value="F-box_dom"/>
</dbReference>
<keyword evidence="1" id="KW-0175">Coiled coil</keyword>
<name>A0A168NNF2_MUCCL</name>
<dbReference type="VEuPathDB" id="FungiDB:MUCCIDRAFT_78434"/>
<dbReference type="PANTHER" id="PTHR13318:SF190">
    <property type="entry name" value="PARTNER OF PAIRED, ISOFORM B"/>
    <property type="match status" value="1"/>
</dbReference>
<dbReference type="SUPFAM" id="SSF81383">
    <property type="entry name" value="F-box domain"/>
    <property type="match status" value="1"/>
</dbReference>
<dbReference type="OrthoDB" id="421226at2759"/>
<dbReference type="Proteomes" id="UP000077051">
    <property type="component" value="Unassembled WGS sequence"/>
</dbReference>
<evidence type="ECO:0000313" key="5">
    <source>
        <dbReference type="EMBL" id="OAD06521.1"/>
    </source>
</evidence>
<dbReference type="Pfam" id="PF25372">
    <property type="entry name" value="DUF7885"/>
    <property type="match status" value="1"/>
</dbReference>
<reference evidence="5 6" key="1">
    <citation type="submission" date="2015-06" db="EMBL/GenBank/DDBJ databases">
        <title>Expansion of signal transduction pathways in fungi by whole-genome duplication.</title>
        <authorList>
            <consortium name="DOE Joint Genome Institute"/>
            <person name="Corrochano L.M."/>
            <person name="Kuo A."/>
            <person name="Marcet-Houben M."/>
            <person name="Polaino S."/>
            <person name="Salamov A."/>
            <person name="Villalobos J.M."/>
            <person name="Alvarez M.I."/>
            <person name="Avalos J."/>
            <person name="Benito E.P."/>
            <person name="Benoit I."/>
            <person name="Burger G."/>
            <person name="Camino L.P."/>
            <person name="Canovas D."/>
            <person name="Cerda-Olmedo E."/>
            <person name="Cheng J.-F."/>
            <person name="Dominguez A."/>
            <person name="Elias M."/>
            <person name="Eslava A.P."/>
            <person name="Glaser F."/>
            <person name="Grimwood J."/>
            <person name="Gutierrez G."/>
            <person name="Heitman J."/>
            <person name="Henrissat B."/>
            <person name="Iturriaga E.A."/>
            <person name="Lang B.F."/>
            <person name="Lavin J.L."/>
            <person name="Lee S."/>
            <person name="Li W."/>
            <person name="Lindquist E."/>
            <person name="Lopez-Garcia S."/>
            <person name="Luque E.M."/>
            <person name="Marcos A.T."/>
            <person name="Martin J."/>
            <person name="Mccluskey K."/>
            <person name="Medina H.R."/>
            <person name="Miralles-Duran A."/>
            <person name="Miyazaki A."/>
            <person name="Munoz-Torres E."/>
            <person name="Oguiza J.A."/>
            <person name="Ohm R."/>
            <person name="Olmedo M."/>
            <person name="Orejas M."/>
            <person name="Ortiz-Castellanos L."/>
            <person name="Pisabarro A.G."/>
            <person name="Rodriguez-Romero J."/>
            <person name="Ruiz-Herrera J."/>
            <person name="Ruiz-Vazquez R."/>
            <person name="Sanz C."/>
            <person name="Schackwitz W."/>
            <person name="Schmutz J."/>
            <person name="Shahriari M."/>
            <person name="Shelest E."/>
            <person name="Silva-Franco F."/>
            <person name="Soanes D."/>
            <person name="Syed K."/>
            <person name="Tagua V.G."/>
            <person name="Talbot N.J."/>
            <person name="Thon M."/>
            <person name="De Vries R.P."/>
            <person name="Wiebenga A."/>
            <person name="Yadav J.S."/>
            <person name="Braun E.L."/>
            <person name="Baker S."/>
            <person name="Garre V."/>
            <person name="Horwitz B."/>
            <person name="Torres-Martinez S."/>
            <person name="Idnurm A."/>
            <person name="Herrera-Estrella A."/>
            <person name="Gabaldon T."/>
            <person name="Grigoriev I.V."/>
        </authorList>
    </citation>
    <scope>NUCLEOTIDE SEQUENCE [LARGE SCALE GENOMIC DNA]</scope>
    <source>
        <strain evidence="5 6">CBS 277.49</strain>
    </source>
</reference>
<keyword evidence="3" id="KW-1133">Transmembrane helix</keyword>
<dbReference type="GO" id="GO:0031146">
    <property type="term" value="P:SCF-dependent proteasomal ubiquitin-dependent protein catabolic process"/>
    <property type="evidence" value="ECO:0007669"/>
    <property type="project" value="TreeGrafter"/>
</dbReference>
<dbReference type="PANTHER" id="PTHR13318">
    <property type="entry name" value="PARTNER OF PAIRED, ISOFORM B-RELATED"/>
    <property type="match status" value="1"/>
</dbReference>
<dbReference type="InterPro" id="IPR036047">
    <property type="entry name" value="F-box-like_dom_sf"/>
</dbReference>
<keyword evidence="3" id="KW-0812">Transmembrane</keyword>
<dbReference type="Pfam" id="PF13516">
    <property type="entry name" value="LRR_6"/>
    <property type="match status" value="1"/>
</dbReference>
<organism evidence="5 6">
    <name type="scientific">Mucor lusitanicus CBS 277.49</name>
    <dbReference type="NCBI Taxonomy" id="747725"/>
    <lineage>
        <taxon>Eukaryota</taxon>
        <taxon>Fungi</taxon>
        <taxon>Fungi incertae sedis</taxon>
        <taxon>Mucoromycota</taxon>
        <taxon>Mucoromycotina</taxon>
        <taxon>Mucoromycetes</taxon>
        <taxon>Mucorales</taxon>
        <taxon>Mucorineae</taxon>
        <taxon>Mucoraceae</taxon>
        <taxon>Mucor</taxon>
    </lineage>
</organism>
<dbReference type="STRING" id="747725.A0A168NNF2"/>
<keyword evidence="3" id="KW-0472">Membrane</keyword>
<feature type="region of interest" description="Disordered" evidence="2">
    <location>
        <begin position="41"/>
        <end position="77"/>
    </location>
</feature>
<gene>
    <name evidence="5" type="ORF">MUCCIDRAFT_78434</name>
</gene>
<evidence type="ECO:0000313" key="6">
    <source>
        <dbReference type="Proteomes" id="UP000077051"/>
    </source>
</evidence>
<accession>A0A168NNF2</accession>
<evidence type="ECO:0000256" key="3">
    <source>
        <dbReference type="SAM" id="Phobius"/>
    </source>
</evidence>
<dbReference type="Gene3D" id="3.80.10.10">
    <property type="entry name" value="Ribonuclease Inhibitor"/>
    <property type="match status" value="2"/>
</dbReference>
<comment type="caution">
    <text evidence="5">The sequence shown here is derived from an EMBL/GenBank/DDBJ whole genome shotgun (WGS) entry which is preliminary data.</text>
</comment>
<dbReference type="SUPFAM" id="SSF52047">
    <property type="entry name" value="RNI-like"/>
    <property type="match status" value="2"/>
</dbReference>
<dbReference type="SMART" id="SM00367">
    <property type="entry name" value="LRR_CC"/>
    <property type="match status" value="7"/>
</dbReference>
<sequence length="544" mass="61686">MNRLVSYIASWIDFVLYLYIHITSTINAVIVVAKEKDPLQQQRQQAALRNRRRSQHPPPTHALQRSQQPRSSSRKPVFDKMPNEILILMFESMSAADLFHCSTVSKRWNDLAIPILWRSPTPNKPIISCLPSFAAMDKKHRIKHSHQESHLSPGFPLHIARYGHAVKSLDLSQIAAHVTDCTIRHIVRCCPQLVSLNLSHCRLITNDGLYYLGRATGIARQLQVLSLQNCRQITDAGLGHLTAHCHGLQTLHLGACPRITNDGIISLVTASGNTIRRLRLSDCSHMTGSTLHAIARLCGPRLEWLDIARTKAIRHTDLEDLVQQCPNLCRLNVSMKKPKPLSELRDQLNRTRERLFHLHQEEEQEAGEHEEEEEQETGEDAVNPLNELIDLLNRFNIQANLTDGSAQHRRLLLDQQHARDPVCFSTVETITLQLKKLEHLNLSHWHCLNDKAMHMISVHAHCLNYLNLVGCDSVTKKGLKYLSDLCERKSTCITLTDLMISPATCHSYESDSSSSSSSCSSSEECRTKGMPIKKHKMHQYSRSI</sequence>
<evidence type="ECO:0000256" key="2">
    <source>
        <dbReference type="SAM" id="MobiDB-lite"/>
    </source>
</evidence>
<dbReference type="AlphaFoldDB" id="A0A168NNF2"/>
<dbReference type="InterPro" id="IPR057207">
    <property type="entry name" value="FBXL15_LRR"/>
</dbReference>
<dbReference type="PROSITE" id="PS50181">
    <property type="entry name" value="FBOX"/>
    <property type="match status" value="1"/>
</dbReference>
<dbReference type="InterPro" id="IPR032675">
    <property type="entry name" value="LRR_dom_sf"/>
</dbReference>
<evidence type="ECO:0000256" key="1">
    <source>
        <dbReference type="SAM" id="Coils"/>
    </source>
</evidence>
<evidence type="ECO:0000259" key="4">
    <source>
        <dbReference type="PROSITE" id="PS50181"/>
    </source>
</evidence>
<keyword evidence="6" id="KW-1185">Reference proteome</keyword>
<proteinExistence type="predicted"/>
<dbReference type="Pfam" id="PF12937">
    <property type="entry name" value="F-box-like"/>
    <property type="match status" value="1"/>
</dbReference>
<dbReference type="InterPro" id="IPR006553">
    <property type="entry name" value="Leu-rich_rpt_Cys-con_subtyp"/>
</dbReference>
<feature type="coiled-coil region" evidence="1">
    <location>
        <begin position="341"/>
        <end position="379"/>
    </location>
</feature>
<dbReference type="InterPro" id="IPR001611">
    <property type="entry name" value="Leu-rich_rpt"/>
</dbReference>
<feature type="transmembrane region" description="Helical" evidence="3">
    <location>
        <begin position="14"/>
        <end position="33"/>
    </location>
</feature>
<dbReference type="EMBL" id="AMYB01000002">
    <property type="protein sequence ID" value="OAD06521.1"/>
    <property type="molecule type" value="Genomic_DNA"/>
</dbReference>
<feature type="domain" description="F-box" evidence="4">
    <location>
        <begin position="75"/>
        <end position="120"/>
    </location>
</feature>